<protein>
    <submittedName>
        <fullName evidence="2">Uncharacterized protein</fullName>
    </submittedName>
</protein>
<keyword evidence="1" id="KW-0812">Transmembrane</keyword>
<accession>A0A1Y2I3S9</accession>
<gene>
    <name evidence="2" type="ORF">BCR44DRAFT_80983</name>
</gene>
<comment type="caution">
    <text evidence="2">The sequence shown here is derived from an EMBL/GenBank/DDBJ whole genome shotgun (WGS) entry which is preliminary data.</text>
</comment>
<evidence type="ECO:0000256" key="1">
    <source>
        <dbReference type="SAM" id="Phobius"/>
    </source>
</evidence>
<organism evidence="2 3">
    <name type="scientific">Catenaria anguillulae PL171</name>
    <dbReference type="NCBI Taxonomy" id="765915"/>
    <lineage>
        <taxon>Eukaryota</taxon>
        <taxon>Fungi</taxon>
        <taxon>Fungi incertae sedis</taxon>
        <taxon>Blastocladiomycota</taxon>
        <taxon>Blastocladiomycetes</taxon>
        <taxon>Blastocladiales</taxon>
        <taxon>Catenariaceae</taxon>
        <taxon>Catenaria</taxon>
    </lineage>
</organism>
<evidence type="ECO:0000313" key="3">
    <source>
        <dbReference type="Proteomes" id="UP000193411"/>
    </source>
</evidence>
<keyword evidence="1" id="KW-1133">Transmembrane helix</keyword>
<dbReference type="Proteomes" id="UP000193411">
    <property type="component" value="Unassembled WGS sequence"/>
</dbReference>
<feature type="transmembrane region" description="Helical" evidence="1">
    <location>
        <begin position="130"/>
        <end position="159"/>
    </location>
</feature>
<keyword evidence="3" id="KW-1185">Reference proteome</keyword>
<keyword evidence="1" id="KW-0472">Membrane</keyword>
<dbReference type="AlphaFoldDB" id="A0A1Y2I3S9"/>
<proteinExistence type="predicted"/>
<evidence type="ECO:0000313" key="2">
    <source>
        <dbReference type="EMBL" id="ORZ40874.1"/>
    </source>
</evidence>
<dbReference type="EMBL" id="MCFL01000002">
    <property type="protein sequence ID" value="ORZ40874.1"/>
    <property type="molecule type" value="Genomic_DNA"/>
</dbReference>
<sequence>MFILKSAASATLNRIVHPTTERAIESIPRFRIKLGTVTVEIHPSRLSAALARPLTLSHLPNLLKDGSHEDFEYFVSHSLWWNQGRVIHRVVVNEKGFVLTRWLLSVETCYTMVNGVSLLTFTRHPWLTHLAILLLPWLFDTYVLTFVMLVASVYSIWWANPSTFLAVSQPKLAEQIERLLWIHLQLTPAPPGKASGAHEMSDLWPFGAPVVQWSDACSLKQVNEWVNGLMPCPPPM</sequence>
<name>A0A1Y2I3S9_9FUNG</name>
<reference evidence="2 3" key="1">
    <citation type="submission" date="2016-07" db="EMBL/GenBank/DDBJ databases">
        <title>Pervasive Adenine N6-methylation of Active Genes in Fungi.</title>
        <authorList>
            <consortium name="DOE Joint Genome Institute"/>
            <person name="Mondo S.J."/>
            <person name="Dannebaum R.O."/>
            <person name="Kuo R.C."/>
            <person name="Labutti K."/>
            <person name="Haridas S."/>
            <person name="Kuo A."/>
            <person name="Salamov A."/>
            <person name="Ahrendt S.R."/>
            <person name="Lipzen A."/>
            <person name="Sullivan W."/>
            <person name="Andreopoulos W.B."/>
            <person name="Clum A."/>
            <person name="Lindquist E."/>
            <person name="Daum C."/>
            <person name="Ramamoorthy G.K."/>
            <person name="Gryganskyi A."/>
            <person name="Culley D."/>
            <person name="Magnuson J.K."/>
            <person name="James T.Y."/>
            <person name="O'Malley M.A."/>
            <person name="Stajich J.E."/>
            <person name="Spatafora J.W."/>
            <person name="Visel A."/>
            <person name="Grigoriev I.V."/>
        </authorList>
    </citation>
    <scope>NUCLEOTIDE SEQUENCE [LARGE SCALE GENOMIC DNA]</scope>
    <source>
        <strain evidence="2 3">PL171</strain>
    </source>
</reference>